<dbReference type="GO" id="GO:0004725">
    <property type="term" value="F:protein tyrosine phosphatase activity"/>
    <property type="evidence" value="ECO:0007669"/>
    <property type="project" value="UniProtKB-EC"/>
</dbReference>
<dbReference type="Pfam" id="PF13350">
    <property type="entry name" value="Y_phosphatase3"/>
    <property type="match status" value="1"/>
</dbReference>
<proteinExistence type="inferred from homology"/>
<dbReference type="Proteomes" id="UP001347146">
    <property type="component" value="Unassembled WGS sequence"/>
</dbReference>
<protein>
    <submittedName>
        <fullName evidence="2">Tyrosine-protein phosphatase</fullName>
        <ecNumber evidence="2">3.1.3.48</ecNumber>
    </submittedName>
</protein>
<dbReference type="InterPro" id="IPR026893">
    <property type="entry name" value="Tyr/Ser_Pase_IphP-type"/>
</dbReference>
<keyword evidence="3" id="KW-1185">Reference proteome</keyword>
<gene>
    <name evidence="2" type="ORF">VZC37_05885</name>
</gene>
<evidence type="ECO:0000313" key="2">
    <source>
        <dbReference type="EMBL" id="MEE3849852.1"/>
    </source>
</evidence>
<comment type="similarity">
    <text evidence="1">Belongs to the protein-tyrosine phosphatase family.</text>
</comment>
<dbReference type="Gene3D" id="3.90.190.10">
    <property type="entry name" value="Protein tyrosine phosphatase superfamily"/>
    <property type="match status" value="1"/>
</dbReference>
<dbReference type="EMBL" id="JAZDUF010000001">
    <property type="protein sequence ID" value="MEE3849852.1"/>
    <property type="molecule type" value="Genomic_DNA"/>
</dbReference>
<evidence type="ECO:0000256" key="1">
    <source>
        <dbReference type="ARBA" id="ARBA00009580"/>
    </source>
</evidence>
<dbReference type="InterPro" id="IPR029021">
    <property type="entry name" value="Prot-tyrosine_phosphatase-like"/>
</dbReference>
<dbReference type="RefSeq" id="WP_330431463.1">
    <property type="nucleotide sequence ID" value="NZ_JAZDUF010000001.1"/>
</dbReference>
<sequence length="271" mass="28821">MTERSVDRLELTTVANFRDVGGVETADGRRVAIGRVFRSAALHDASDADRAFLSGLGIRTVFDLRSVAETDAEPDPTIDGAVGVHLDVLADAESVSAPANLDKVLSDPETVAAANEKLADGSGVEHMYGAYRDLVNLPSAQKSYQGLFTQLLDGAAPALFHCTAGKDRTGWAAASFLTILGVDRDAVYADYLLTNDMFLPAIGHVFDGFEAAGGNPDLLRPLLGVQAAYLDAAFAEVDDRFGTFENYFAEGLGIDADGQRALRDKYLDAGQ</sequence>
<reference evidence="2 3" key="1">
    <citation type="submission" date="2024-01" db="EMBL/GenBank/DDBJ databases">
        <title>Draft genome sequence of Gordonia sp. LSe1-13.</title>
        <authorList>
            <person name="Suphannarot A."/>
            <person name="Mingma R."/>
        </authorList>
    </citation>
    <scope>NUCLEOTIDE SEQUENCE [LARGE SCALE GENOMIC DNA]</scope>
    <source>
        <strain evidence="2 3">LSe1-13</strain>
    </source>
</reference>
<dbReference type="SUPFAM" id="SSF52799">
    <property type="entry name" value="(Phosphotyrosine protein) phosphatases II"/>
    <property type="match status" value="1"/>
</dbReference>
<dbReference type="PANTHER" id="PTHR31126:SF1">
    <property type="entry name" value="TYROSINE SPECIFIC PROTEIN PHOSPHATASES DOMAIN-CONTAINING PROTEIN"/>
    <property type="match status" value="1"/>
</dbReference>
<dbReference type="PROSITE" id="PS00383">
    <property type="entry name" value="TYR_PHOSPHATASE_1"/>
    <property type="match status" value="1"/>
</dbReference>
<dbReference type="PANTHER" id="PTHR31126">
    <property type="entry name" value="TYROSINE-PROTEIN PHOSPHATASE"/>
    <property type="match status" value="1"/>
</dbReference>
<accession>A0ABU7M9R3</accession>
<dbReference type="EC" id="3.1.3.48" evidence="2"/>
<comment type="caution">
    <text evidence="2">The sequence shown here is derived from an EMBL/GenBank/DDBJ whole genome shotgun (WGS) entry which is preliminary data.</text>
</comment>
<dbReference type="InterPro" id="IPR016130">
    <property type="entry name" value="Tyr_Pase_AS"/>
</dbReference>
<keyword evidence="2" id="KW-0378">Hydrolase</keyword>
<organism evidence="2 3">
    <name type="scientific">Gordonia sesuvii</name>
    <dbReference type="NCBI Taxonomy" id="3116777"/>
    <lineage>
        <taxon>Bacteria</taxon>
        <taxon>Bacillati</taxon>
        <taxon>Actinomycetota</taxon>
        <taxon>Actinomycetes</taxon>
        <taxon>Mycobacteriales</taxon>
        <taxon>Gordoniaceae</taxon>
        <taxon>Gordonia</taxon>
    </lineage>
</organism>
<name>A0ABU7M9R3_9ACTN</name>
<evidence type="ECO:0000313" key="3">
    <source>
        <dbReference type="Proteomes" id="UP001347146"/>
    </source>
</evidence>